<dbReference type="PANTHER" id="PTHR46704:SF9">
    <property type="entry name" value="BHLH DOMAIN-CONTAINING PROTEIN"/>
    <property type="match status" value="1"/>
</dbReference>
<evidence type="ECO:0000313" key="2">
    <source>
        <dbReference type="Proteomes" id="UP001159405"/>
    </source>
</evidence>
<sequence>MVMVFRIPTDLCMQKMATTTSEIPLPANIQPHVSTTLAWDNIDRLEETLSGEGTSHRVNGIAVQARNLAPIPSQSSHLGSPKVSKGVLSHLMLLLYPFTMQVSVKRPTPRAYVEVNDQEALENARRKNLLWVLVRLHAQVSQKVSGWTGYNILVRNEIEARQDNIGYLPTIDAPATSISTVHEILVCSQKIREALELKSIVLVFDQALYAKATEIAWKHPDKFSDIVIRMGVFHTVCTLLSIIGKRFQDASLRDVCIESGVIAEGSVTGVLEGRRYNRAVRFHKLMYEALQRLIWKGFQTWVYVEVKFREKKQFIQDFFAGLKPLYDNLCQKEQQRVLDSQTSREGHWELHLSAIEQMIPWCFAYDNVNSARYLPAYLSEMTHLEETHPEAHEFLKSGGFSLRDMLNLSKSNSAHTDLQKTRIARDEADVKSLIAMLESNWINPFSAEQQDLVCLSTGKVATQKIEEDLLGAKATGEKAYKEFRAQRLEANPPVKFHETLKKSKLKTFSELNKKVKFKSKTANEIILKADRARFGQMVIIAENRQLHMRDVLCHPLGPLPWALSVVDGSLRKTSKAALAKELQKNVPAAEEIAQPSACIIDGMVLVQRLKGDHKKFSDVAESLFGIVLHEGASSKRIDVIFDVYRENSIKNTEREHRGAEYGNEFRNLQPDHKVQHWRKFLLDPQNKKALTIFVSKEWKQDKYKKKAHRQRSYL</sequence>
<organism evidence="1 2">
    <name type="scientific">Porites lobata</name>
    <dbReference type="NCBI Taxonomy" id="104759"/>
    <lineage>
        <taxon>Eukaryota</taxon>
        <taxon>Metazoa</taxon>
        <taxon>Cnidaria</taxon>
        <taxon>Anthozoa</taxon>
        <taxon>Hexacorallia</taxon>
        <taxon>Scleractinia</taxon>
        <taxon>Fungiina</taxon>
        <taxon>Poritidae</taxon>
        <taxon>Porites</taxon>
    </lineage>
</organism>
<dbReference type="EMBL" id="CALNXK010000059">
    <property type="protein sequence ID" value="CAH3137145.1"/>
    <property type="molecule type" value="Genomic_DNA"/>
</dbReference>
<dbReference type="PANTHER" id="PTHR46704">
    <property type="entry name" value="CXC DOMAIN-CONTAINING PROTEIN-RELATED"/>
    <property type="match status" value="1"/>
</dbReference>
<reference evidence="1 2" key="1">
    <citation type="submission" date="2022-05" db="EMBL/GenBank/DDBJ databases">
        <authorList>
            <consortium name="Genoscope - CEA"/>
            <person name="William W."/>
        </authorList>
    </citation>
    <scope>NUCLEOTIDE SEQUENCE [LARGE SCALE GENOMIC DNA]</scope>
</reference>
<proteinExistence type="predicted"/>
<comment type="caution">
    <text evidence="1">The sequence shown here is derived from an EMBL/GenBank/DDBJ whole genome shotgun (WGS) entry which is preliminary data.</text>
</comment>
<accession>A0ABN8P803</accession>
<gene>
    <name evidence="1" type="ORF">PLOB_00038948</name>
</gene>
<name>A0ABN8P803_9CNID</name>
<protein>
    <submittedName>
        <fullName evidence="1">Uncharacterized protein</fullName>
    </submittedName>
</protein>
<evidence type="ECO:0000313" key="1">
    <source>
        <dbReference type="EMBL" id="CAH3137145.1"/>
    </source>
</evidence>
<dbReference type="Proteomes" id="UP001159405">
    <property type="component" value="Unassembled WGS sequence"/>
</dbReference>
<keyword evidence="2" id="KW-1185">Reference proteome</keyword>